<organism evidence="1 2">
    <name type="scientific">Deinococcus xianganensis</name>
    <dbReference type="NCBI Taxonomy" id="1507289"/>
    <lineage>
        <taxon>Bacteria</taxon>
        <taxon>Thermotogati</taxon>
        <taxon>Deinococcota</taxon>
        <taxon>Deinococci</taxon>
        <taxon>Deinococcales</taxon>
        <taxon>Deinococcaceae</taxon>
        <taxon>Deinococcus</taxon>
    </lineage>
</organism>
<dbReference type="Proteomes" id="UP000430519">
    <property type="component" value="Unassembled WGS sequence"/>
</dbReference>
<dbReference type="AlphaFoldDB" id="A0A6I4YLI7"/>
<comment type="caution">
    <text evidence="1">The sequence shown here is derived from an EMBL/GenBank/DDBJ whole genome shotgun (WGS) entry which is preliminary data.</text>
</comment>
<keyword evidence="2" id="KW-1185">Reference proteome</keyword>
<dbReference type="RefSeq" id="WP_160980548.1">
    <property type="nucleotide sequence ID" value="NZ_WVHK01000058.1"/>
</dbReference>
<name>A0A6I4YLI7_9DEIO</name>
<evidence type="ECO:0000313" key="1">
    <source>
        <dbReference type="EMBL" id="MXV20776.1"/>
    </source>
</evidence>
<evidence type="ECO:0000313" key="2">
    <source>
        <dbReference type="Proteomes" id="UP000430519"/>
    </source>
</evidence>
<reference evidence="1 2" key="1">
    <citation type="submission" date="2019-11" db="EMBL/GenBank/DDBJ databases">
        <title>Genome sequence of Deinococcus xianganensis Y35, AI-2 producing algicidal bacterium, isolated from lake water.</title>
        <authorList>
            <person name="Li Y."/>
        </authorList>
    </citation>
    <scope>NUCLEOTIDE SEQUENCE [LARGE SCALE GENOMIC DNA]</scope>
    <source>
        <strain evidence="1 2">Y35</strain>
    </source>
</reference>
<protein>
    <submittedName>
        <fullName evidence="1">Uncharacterized protein</fullName>
    </submittedName>
</protein>
<accession>A0A6I4YLI7</accession>
<gene>
    <name evidence="1" type="ORF">GLX28_14150</name>
</gene>
<sequence length="275" mass="31085">MKTIRLPAHRVLQLLQGSATHYTYPLYTPDGTLVPTDINAIPEEDQTGQGFHFPNETLVLYPPAAPGTNICVKERWRVGAWKNGHIAIDYAADGYARREWLPVRESYLAQLIRQSRADLRHAGYTPDEHGTYSWTPGQAPTRWRLPSTMRIGMSRLAAVVTSVRPVRLSALTEHDALDAGMARVSEAWMLTHYPDYVRLRDRLKLDEAAQDAYTHQPIIGPTPLMRLHADIRHRHHLPPGQDAWIWATTLTRLDETPLVIRKRELAEADASAGAE</sequence>
<dbReference type="EMBL" id="WVHK01000058">
    <property type="protein sequence ID" value="MXV20776.1"/>
    <property type="molecule type" value="Genomic_DNA"/>
</dbReference>
<proteinExistence type="predicted"/>